<accession>A0A4Q1JKQ6</accession>
<organism evidence="5 6">
    <name type="scientific">Ancylomarina salipaludis</name>
    <dbReference type="NCBI Taxonomy" id="2501299"/>
    <lineage>
        <taxon>Bacteria</taxon>
        <taxon>Pseudomonadati</taxon>
        <taxon>Bacteroidota</taxon>
        <taxon>Bacteroidia</taxon>
        <taxon>Marinilabiliales</taxon>
        <taxon>Marinifilaceae</taxon>
        <taxon>Ancylomarina</taxon>
    </lineage>
</organism>
<dbReference type="PANTHER" id="PTHR33204">
    <property type="entry name" value="TRANSCRIPTIONAL REGULATOR, MARR FAMILY"/>
    <property type="match status" value="1"/>
</dbReference>
<dbReference type="InterPro" id="IPR002577">
    <property type="entry name" value="HTH_HxlR"/>
</dbReference>
<gene>
    <name evidence="5" type="ORF">EO244_12185</name>
</gene>
<keyword evidence="3" id="KW-0804">Transcription</keyword>
<evidence type="ECO:0000313" key="5">
    <source>
        <dbReference type="EMBL" id="RXQ91502.1"/>
    </source>
</evidence>
<evidence type="ECO:0000259" key="4">
    <source>
        <dbReference type="PROSITE" id="PS51118"/>
    </source>
</evidence>
<dbReference type="InterPro" id="IPR036388">
    <property type="entry name" value="WH-like_DNA-bd_sf"/>
</dbReference>
<dbReference type="PROSITE" id="PS51118">
    <property type="entry name" value="HTH_HXLR"/>
    <property type="match status" value="1"/>
</dbReference>
<dbReference type="EMBL" id="SAXA01000011">
    <property type="protein sequence ID" value="RXQ91502.1"/>
    <property type="molecule type" value="Genomic_DNA"/>
</dbReference>
<dbReference type="Gene3D" id="1.10.10.10">
    <property type="entry name" value="Winged helix-like DNA-binding domain superfamily/Winged helix DNA-binding domain"/>
    <property type="match status" value="1"/>
</dbReference>
<dbReference type="PANTHER" id="PTHR33204:SF39">
    <property type="entry name" value="TRANSCRIPTIONAL REGULATORY PROTEIN"/>
    <property type="match status" value="1"/>
</dbReference>
<evidence type="ECO:0000256" key="1">
    <source>
        <dbReference type="ARBA" id="ARBA00023015"/>
    </source>
</evidence>
<evidence type="ECO:0000256" key="3">
    <source>
        <dbReference type="ARBA" id="ARBA00023163"/>
    </source>
</evidence>
<reference evidence="5 6" key="1">
    <citation type="submission" date="2019-01" db="EMBL/GenBank/DDBJ databases">
        <title>Ancylomarina salipaludis sp. nov., isolated from a salt marsh.</title>
        <authorList>
            <person name="Yoon J.-H."/>
        </authorList>
    </citation>
    <scope>NUCLEOTIDE SEQUENCE [LARGE SCALE GENOMIC DNA]</scope>
    <source>
        <strain evidence="5 6">SHSM-M15</strain>
    </source>
</reference>
<dbReference type="Proteomes" id="UP000289703">
    <property type="component" value="Unassembled WGS sequence"/>
</dbReference>
<evidence type="ECO:0000256" key="2">
    <source>
        <dbReference type="ARBA" id="ARBA00023125"/>
    </source>
</evidence>
<keyword evidence="1" id="KW-0805">Transcription regulation</keyword>
<dbReference type="Pfam" id="PF01638">
    <property type="entry name" value="HxlR"/>
    <property type="match status" value="1"/>
</dbReference>
<dbReference type="RefSeq" id="WP_129254954.1">
    <property type="nucleotide sequence ID" value="NZ_SAXA01000011.1"/>
</dbReference>
<sequence length="122" mass="14278">MEEEKRKKNWNNVNCPVRTVLDRIGDKWSILILLILGDTEKMRFNQLNKEIEDISQKMLTVTLRSLEADGLVNRIIFPEVPPRVEYNITELGKSLLPHIKALSEWAKNNLETIQESREKYVS</sequence>
<dbReference type="GO" id="GO:0003677">
    <property type="term" value="F:DNA binding"/>
    <property type="evidence" value="ECO:0007669"/>
    <property type="project" value="UniProtKB-KW"/>
</dbReference>
<keyword evidence="6" id="KW-1185">Reference proteome</keyword>
<keyword evidence="2" id="KW-0238">DNA-binding</keyword>
<proteinExistence type="predicted"/>
<protein>
    <submittedName>
        <fullName evidence="5">Transcriptional regulator</fullName>
    </submittedName>
</protein>
<name>A0A4Q1JKQ6_9BACT</name>
<dbReference type="InterPro" id="IPR036390">
    <property type="entry name" value="WH_DNA-bd_sf"/>
</dbReference>
<dbReference type="AlphaFoldDB" id="A0A4Q1JKQ6"/>
<comment type="caution">
    <text evidence="5">The sequence shown here is derived from an EMBL/GenBank/DDBJ whole genome shotgun (WGS) entry which is preliminary data.</text>
</comment>
<dbReference type="OrthoDB" id="8231503at2"/>
<evidence type="ECO:0000313" key="6">
    <source>
        <dbReference type="Proteomes" id="UP000289703"/>
    </source>
</evidence>
<feature type="domain" description="HTH hxlR-type" evidence="4">
    <location>
        <begin position="15"/>
        <end position="114"/>
    </location>
</feature>
<dbReference type="SUPFAM" id="SSF46785">
    <property type="entry name" value="Winged helix' DNA-binding domain"/>
    <property type="match status" value="1"/>
</dbReference>